<comment type="caution">
    <text evidence="1">The sequence shown here is derived from an EMBL/GenBank/DDBJ whole genome shotgun (WGS) entry which is preliminary data.</text>
</comment>
<feature type="non-terminal residue" evidence="1">
    <location>
        <position position="1"/>
    </location>
</feature>
<keyword evidence="2" id="KW-1185">Reference proteome</keyword>
<accession>A0A9W4T8W9</accession>
<evidence type="ECO:0000313" key="2">
    <source>
        <dbReference type="Proteomes" id="UP001153678"/>
    </source>
</evidence>
<organism evidence="1 2">
    <name type="scientific">Funneliformis geosporum</name>
    <dbReference type="NCBI Taxonomy" id="1117311"/>
    <lineage>
        <taxon>Eukaryota</taxon>
        <taxon>Fungi</taxon>
        <taxon>Fungi incertae sedis</taxon>
        <taxon>Mucoromycota</taxon>
        <taxon>Glomeromycotina</taxon>
        <taxon>Glomeromycetes</taxon>
        <taxon>Glomerales</taxon>
        <taxon>Glomeraceae</taxon>
        <taxon>Funneliformis</taxon>
    </lineage>
</organism>
<dbReference type="EMBL" id="CAMKVN010018627">
    <property type="protein sequence ID" value="CAI2198424.1"/>
    <property type="molecule type" value="Genomic_DNA"/>
</dbReference>
<evidence type="ECO:0000313" key="1">
    <source>
        <dbReference type="EMBL" id="CAI2198424.1"/>
    </source>
</evidence>
<sequence length="193" mass="22959">TIEQNQKMMPKEFGRHPINIQKYYSAFKAEDWYNWIVLYSISLLYDYLPERYINGWAKFVKATQLCLKPKIFSIFQEETKILPLERAFNFSTTEEELHSPSQKYNMIKTEVRKVKQYYATALDLMMNEVSKIIEHIQKYGKPRTKSEALISSKLVNRKGDIARNNYSIAAKLLVNKNAHLLKAHYDFKEHEFY</sequence>
<dbReference type="Proteomes" id="UP001153678">
    <property type="component" value="Unassembled WGS sequence"/>
</dbReference>
<dbReference type="OrthoDB" id="2386316at2759"/>
<protein>
    <submittedName>
        <fullName evidence="1">10112_t:CDS:1</fullName>
    </submittedName>
</protein>
<name>A0A9W4T8W9_9GLOM</name>
<dbReference type="AlphaFoldDB" id="A0A9W4T8W9"/>
<gene>
    <name evidence="1" type="ORF">FWILDA_LOCUS18565</name>
</gene>
<feature type="non-terminal residue" evidence="1">
    <location>
        <position position="193"/>
    </location>
</feature>
<proteinExistence type="predicted"/>
<reference evidence="1" key="1">
    <citation type="submission" date="2022-08" db="EMBL/GenBank/DDBJ databases">
        <authorList>
            <person name="Kallberg Y."/>
            <person name="Tangrot J."/>
            <person name="Rosling A."/>
        </authorList>
    </citation>
    <scope>NUCLEOTIDE SEQUENCE</scope>
    <source>
        <strain evidence="1">Wild A</strain>
    </source>
</reference>